<dbReference type="InterPro" id="IPR011990">
    <property type="entry name" value="TPR-like_helical_dom_sf"/>
</dbReference>
<dbReference type="STRING" id="1267768.BV394_08020"/>
<dbReference type="SUPFAM" id="SSF47090">
    <property type="entry name" value="PGBD-like"/>
    <property type="match status" value="2"/>
</dbReference>
<dbReference type="AlphaFoldDB" id="A0A1U7DIH3"/>
<dbReference type="Gene3D" id="3.40.50.1460">
    <property type="match status" value="1"/>
</dbReference>
<dbReference type="Pfam" id="PF00656">
    <property type="entry name" value="Peptidase_C14"/>
    <property type="match status" value="1"/>
</dbReference>
<protein>
    <submittedName>
        <fullName evidence="1">Uncharacterized protein</fullName>
    </submittedName>
</protein>
<evidence type="ECO:0000313" key="1">
    <source>
        <dbReference type="EMBL" id="APX89668.1"/>
    </source>
</evidence>
<dbReference type="OrthoDB" id="8092964at2"/>
<dbReference type="Gene3D" id="1.10.101.10">
    <property type="entry name" value="PGBD-like superfamily/PGBD"/>
    <property type="match status" value="2"/>
</dbReference>
<evidence type="ECO:0000313" key="2">
    <source>
        <dbReference type="Proteomes" id="UP000187266"/>
    </source>
</evidence>
<dbReference type="GO" id="GO:0004197">
    <property type="term" value="F:cysteine-type endopeptidase activity"/>
    <property type="evidence" value="ECO:0007669"/>
    <property type="project" value="InterPro"/>
</dbReference>
<organism evidence="1 2">
    <name type="scientific">Brevirhabdus pacifica</name>
    <dbReference type="NCBI Taxonomy" id="1267768"/>
    <lineage>
        <taxon>Bacteria</taxon>
        <taxon>Pseudomonadati</taxon>
        <taxon>Pseudomonadota</taxon>
        <taxon>Alphaproteobacteria</taxon>
        <taxon>Rhodobacterales</taxon>
        <taxon>Paracoccaceae</taxon>
        <taxon>Brevirhabdus</taxon>
    </lineage>
</organism>
<dbReference type="GO" id="GO:0006508">
    <property type="term" value="P:proteolysis"/>
    <property type="evidence" value="ECO:0007669"/>
    <property type="project" value="InterPro"/>
</dbReference>
<dbReference type="Proteomes" id="UP000187266">
    <property type="component" value="Chromosome"/>
</dbReference>
<dbReference type="InterPro" id="IPR029030">
    <property type="entry name" value="Caspase-like_dom_sf"/>
</dbReference>
<keyword evidence="2" id="KW-1185">Reference proteome</keyword>
<name>A0A1U7DIH3_9RHOB</name>
<proteinExistence type="predicted"/>
<accession>A0A2M9DCZ0</accession>
<dbReference type="InterPro" id="IPR002477">
    <property type="entry name" value="Peptidoglycan-bd-like"/>
</dbReference>
<dbReference type="SUPFAM" id="SSF52129">
    <property type="entry name" value="Caspase-like"/>
    <property type="match status" value="1"/>
</dbReference>
<dbReference type="EMBL" id="CP019124">
    <property type="protein sequence ID" value="APX89668.1"/>
    <property type="molecule type" value="Genomic_DNA"/>
</dbReference>
<dbReference type="InterPro" id="IPR036366">
    <property type="entry name" value="PGBDSf"/>
</dbReference>
<gene>
    <name evidence="1" type="ORF">BV394_08020</name>
</gene>
<reference evidence="1 2" key="1">
    <citation type="submission" date="2017-01" db="EMBL/GenBank/DDBJ databases">
        <title>Genomic analysis of Xuhuaishuia manganoxidans DY6-4.</title>
        <authorList>
            <person name="Wang X."/>
        </authorList>
    </citation>
    <scope>NUCLEOTIDE SEQUENCE [LARGE SCALE GENOMIC DNA]</scope>
    <source>
        <strain evidence="1 2">DY6-4</strain>
    </source>
</reference>
<dbReference type="Pfam" id="PF01471">
    <property type="entry name" value="PG_binding_1"/>
    <property type="match status" value="2"/>
</dbReference>
<sequence length="562" mass="62203">MRSYVAAFALIVAGVPALGAERAALLIGNSDYRELVDTRRGERALRPSTELKRKGFTVVSLRNANADTLRRAIDSYIEQADGSERAVILLGGHFVTTGSTTWYLPVDTADLTVPDLIRHAIPVSVLMDLAAEIPGGAVVALGGDTDAGDELVEEAVRPLRPGMGTIEVPQGVTLITGEIGEVADFIEDDLLDSGRDMRGAVSKSRHKVVMRGYMPGKPFLAAGSTSRPAPKTRAEPEPVNPPAPVRDEDESFWSATTSIDTERAYGAYLERFPRGKHATQARKRLDELKDAPRKRAEEAEQALQLNRAARRAVQNHLTILGYDTRGIDGIFGKGTRAAVTRWQSDNGFDATGYLSRQQVLRLTDQGDAKARELAAEARLKEERLRQQDTAYWRETGRDGTEAGLRAYLKRYPDGQYAANAEAQLADIEESRRATVAAEERRFWDNIRAQDTVEAYRAYLRDYPRGSFKAEAEGRIAELQRQTNQAGAIEQAKEDEAQLTLLPVTLVLVEQRLRNLGFDPGQVDGRLTKESRRAIRQYQETRDLDVTGYLSRQTLVRLIADQG</sequence>
<dbReference type="InterPro" id="IPR036365">
    <property type="entry name" value="PGBD-like_sf"/>
</dbReference>
<dbReference type="InterPro" id="IPR011600">
    <property type="entry name" value="Pept_C14_caspase"/>
</dbReference>
<accession>A0A1U7DIH3</accession>
<dbReference type="RefSeq" id="WP_076979690.1">
    <property type="nucleotide sequence ID" value="NZ_CP019124.1"/>
</dbReference>
<dbReference type="Gene3D" id="1.25.40.10">
    <property type="entry name" value="Tetratricopeptide repeat domain"/>
    <property type="match status" value="1"/>
</dbReference>